<proteinExistence type="predicted"/>
<feature type="region of interest" description="Disordered" evidence="1">
    <location>
        <begin position="1"/>
        <end position="28"/>
    </location>
</feature>
<accession>A0ABX0LW28</accession>
<dbReference type="EMBL" id="VVIW01000001">
    <property type="protein sequence ID" value="NHZ38663.1"/>
    <property type="molecule type" value="Genomic_DNA"/>
</dbReference>
<feature type="region of interest" description="Disordered" evidence="1">
    <location>
        <begin position="96"/>
        <end position="126"/>
    </location>
</feature>
<evidence type="ECO:0000313" key="2">
    <source>
        <dbReference type="EMBL" id="NHZ38663.1"/>
    </source>
</evidence>
<sequence>MAHKKSLGRKASDEARRAAQELVDTYGPALSSPDGQYCINPSDLPEDQTVVTAEQAAHALLEALTLLASTGWLVDTTVSLDRFVMREDYQSIRKKTQTTKEALEELGKKHHRSVRDLQRQVGSAKR</sequence>
<evidence type="ECO:0000256" key="1">
    <source>
        <dbReference type="SAM" id="MobiDB-lite"/>
    </source>
</evidence>
<feature type="compositionally biased region" description="Basic and acidic residues" evidence="1">
    <location>
        <begin position="10"/>
        <end position="19"/>
    </location>
</feature>
<evidence type="ECO:0000313" key="3">
    <source>
        <dbReference type="Proteomes" id="UP000819052"/>
    </source>
</evidence>
<keyword evidence="3" id="KW-1185">Reference proteome</keyword>
<name>A0ABX0LW28_9BURK</name>
<dbReference type="RefSeq" id="WP_167073648.1">
    <property type="nucleotide sequence ID" value="NZ_VVIW01000001.1"/>
</dbReference>
<comment type="caution">
    <text evidence="2">The sequence shown here is derived from an EMBL/GenBank/DDBJ whole genome shotgun (WGS) entry which is preliminary data.</text>
</comment>
<gene>
    <name evidence="2" type="ORF">F1609_00555</name>
</gene>
<reference evidence="2 3" key="1">
    <citation type="submission" date="2019-09" db="EMBL/GenBank/DDBJ databases">
        <title>Taxonomy of Antarctic Massilia spp.: description of Massilia rubra sp. nov., Massilia aquatica sp. nov., Massilia mucilaginosa sp. nov., Massilia frigida sp. nov. isolated from streams, lakes and regoliths.</title>
        <authorList>
            <person name="Holochova P."/>
            <person name="Sedlacek I."/>
            <person name="Kralova S."/>
            <person name="Maslanova I."/>
            <person name="Busse H.-J."/>
            <person name="Stankova E."/>
            <person name="Vrbovska V."/>
            <person name="Kovarovic V."/>
            <person name="Bartak M."/>
            <person name="Svec P."/>
            <person name="Pantucek R."/>
        </authorList>
    </citation>
    <scope>NUCLEOTIDE SEQUENCE [LARGE SCALE GENOMIC DNA]</scope>
    <source>
        <strain evidence="2 3">CCM 8693</strain>
    </source>
</reference>
<dbReference type="Proteomes" id="UP000819052">
    <property type="component" value="Unassembled WGS sequence"/>
</dbReference>
<organism evidence="2 3">
    <name type="scientific">Massilia aquatica</name>
    <dbReference type="NCBI Taxonomy" id="2609000"/>
    <lineage>
        <taxon>Bacteria</taxon>
        <taxon>Pseudomonadati</taxon>
        <taxon>Pseudomonadota</taxon>
        <taxon>Betaproteobacteria</taxon>
        <taxon>Burkholderiales</taxon>
        <taxon>Oxalobacteraceae</taxon>
        <taxon>Telluria group</taxon>
        <taxon>Massilia</taxon>
    </lineage>
</organism>
<protein>
    <submittedName>
        <fullName evidence="2">Uncharacterized protein</fullName>
    </submittedName>
</protein>